<dbReference type="EMBL" id="PTIX01000036">
    <property type="protein sequence ID" value="PPK62192.1"/>
    <property type="molecule type" value="Genomic_DNA"/>
</dbReference>
<dbReference type="Pfam" id="PF01638">
    <property type="entry name" value="HxlR"/>
    <property type="match status" value="2"/>
</dbReference>
<keyword evidence="1" id="KW-0805">Transcription regulation</keyword>
<keyword evidence="2 5" id="KW-0238">DNA-binding</keyword>
<dbReference type="Gene3D" id="1.10.10.10">
    <property type="entry name" value="Winged helix-like DNA-binding domain superfamily/Winged helix DNA-binding domain"/>
    <property type="match status" value="2"/>
</dbReference>
<comment type="caution">
    <text evidence="5">The sequence shown here is derived from an EMBL/GenBank/DDBJ whole genome shotgun (WGS) entry which is preliminary data.</text>
</comment>
<gene>
    <name evidence="5" type="ORF">CLV40_1363</name>
</gene>
<name>A0A2S6GC60_9PSEU</name>
<dbReference type="OrthoDB" id="5181972at2"/>
<dbReference type="Proteomes" id="UP000239203">
    <property type="component" value="Unassembled WGS sequence"/>
</dbReference>
<dbReference type="InterPro" id="IPR002577">
    <property type="entry name" value="HTH_HxlR"/>
</dbReference>
<organism evidence="5 6">
    <name type="scientific">Actinokineospora auranticolor</name>
    <dbReference type="NCBI Taxonomy" id="155976"/>
    <lineage>
        <taxon>Bacteria</taxon>
        <taxon>Bacillati</taxon>
        <taxon>Actinomycetota</taxon>
        <taxon>Actinomycetes</taxon>
        <taxon>Pseudonocardiales</taxon>
        <taxon>Pseudonocardiaceae</taxon>
        <taxon>Actinokineospora</taxon>
    </lineage>
</organism>
<dbReference type="SUPFAM" id="SSF46785">
    <property type="entry name" value="Winged helix' DNA-binding domain"/>
    <property type="match status" value="2"/>
</dbReference>
<proteinExistence type="predicted"/>
<dbReference type="PROSITE" id="PS51118">
    <property type="entry name" value="HTH_HXLR"/>
    <property type="match status" value="2"/>
</dbReference>
<dbReference type="GO" id="GO:0003677">
    <property type="term" value="F:DNA binding"/>
    <property type="evidence" value="ECO:0007669"/>
    <property type="project" value="UniProtKB-KW"/>
</dbReference>
<dbReference type="InterPro" id="IPR036390">
    <property type="entry name" value="WH_DNA-bd_sf"/>
</dbReference>
<evidence type="ECO:0000313" key="6">
    <source>
        <dbReference type="Proteomes" id="UP000239203"/>
    </source>
</evidence>
<feature type="domain" description="HTH hxlR-type" evidence="4">
    <location>
        <begin position="17"/>
        <end position="108"/>
    </location>
</feature>
<accession>A0A2S6GC60</accession>
<dbReference type="RefSeq" id="WP_104483249.1">
    <property type="nucleotide sequence ID" value="NZ_CP154825.1"/>
</dbReference>
<dbReference type="PANTHER" id="PTHR33204:SF18">
    <property type="entry name" value="TRANSCRIPTIONAL REGULATORY PROTEIN"/>
    <property type="match status" value="1"/>
</dbReference>
<evidence type="ECO:0000259" key="4">
    <source>
        <dbReference type="PROSITE" id="PS51118"/>
    </source>
</evidence>
<evidence type="ECO:0000256" key="2">
    <source>
        <dbReference type="ARBA" id="ARBA00023125"/>
    </source>
</evidence>
<evidence type="ECO:0000313" key="5">
    <source>
        <dbReference type="EMBL" id="PPK62192.1"/>
    </source>
</evidence>
<evidence type="ECO:0000256" key="3">
    <source>
        <dbReference type="ARBA" id="ARBA00023163"/>
    </source>
</evidence>
<evidence type="ECO:0000256" key="1">
    <source>
        <dbReference type="ARBA" id="ARBA00023015"/>
    </source>
</evidence>
<keyword evidence="3" id="KW-0804">Transcription</keyword>
<protein>
    <submittedName>
        <fullName evidence="5">DNA-binding HxlR family transcriptional regulator</fullName>
    </submittedName>
</protein>
<dbReference type="PANTHER" id="PTHR33204">
    <property type="entry name" value="TRANSCRIPTIONAL REGULATOR, MARR FAMILY"/>
    <property type="match status" value="1"/>
</dbReference>
<feature type="domain" description="HTH hxlR-type" evidence="4">
    <location>
        <begin position="171"/>
        <end position="270"/>
    </location>
</feature>
<reference evidence="5 6" key="1">
    <citation type="submission" date="2018-02" db="EMBL/GenBank/DDBJ databases">
        <title>Genomic Encyclopedia of Archaeal and Bacterial Type Strains, Phase II (KMG-II): from individual species to whole genera.</title>
        <authorList>
            <person name="Goeker M."/>
        </authorList>
    </citation>
    <scope>NUCLEOTIDE SEQUENCE [LARGE SCALE GENOMIC DNA]</scope>
    <source>
        <strain evidence="5 6">YU 961-1</strain>
    </source>
</reference>
<keyword evidence="6" id="KW-1185">Reference proteome</keyword>
<sequence>MIHPPDRPSQLGAGGDNAIALTIGTAADEWTLLILRHALQRGTRHARRWQELLPISPAVLASRLRHLSDQGVLVRADQEWQLSPRGAALWPMMLSVWAWEVAWADGPGPDLPAMRHADCGALFEPVLACGTCRVAVAPRDVEAEFGPSGSWPRSAPITTLRRRASGSTSLGPGFFPQSRALIGNRWSAAMLGAVFLGARRFSDFQRRLGAPTTVVADRLRTFRALGFLTASGDPDRSDRSVYRLTDKGRAFFPAIMTGLDWGQRWFLAPEGPAVLLRHRGTDHEYHVTLVCSACSRPLAGRSVRSVPVV</sequence>
<dbReference type="AlphaFoldDB" id="A0A2S6GC60"/>
<dbReference type="InterPro" id="IPR036388">
    <property type="entry name" value="WH-like_DNA-bd_sf"/>
</dbReference>